<sequence length="92" mass="10558">MISIYGNCPDRKDVLRWKTYHFYFKKEWPPDSGIMDIVNRFFQTILKVASLCFGANASYGGIGCSNGKDTERASDVELMEANRIDMNLRINL</sequence>
<dbReference type="EMBL" id="UYWW01003579">
    <property type="protein sequence ID" value="VDM12871.1"/>
    <property type="molecule type" value="Genomic_DNA"/>
</dbReference>
<dbReference type="AlphaFoldDB" id="A0A3P7DSB0"/>
<reference evidence="1 2" key="1">
    <citation type="submission" date="2018-11" db="EMBL/GenBank/DDBJ databases">
        <authorList>
            <consortium name="Pathogen Informatics"/>
        </authorList>
    </citation>
    <scope>NUCLEOTIDE SEQUENCE [LARGE SCALE GENOMIC DNA]</scope>
</reference>
<organism evidence="1 2">
    <name type="scientific">Wuchereria bancrofti</name>
    <dbReference type="NCBI Taxonomy" id="6293"/>
    <lineage>
        <taxon>Eukaryota</taxon>
        <taxon>Metazoa</taxon>
        <taxon>Ecdysozoa</taxon>
        <taxon>Nematoda</taxon>
        <taxon>Chromadorea</taxon>
        <taxon>Rhabditida</taxon>
        <taxon>Spirurina</taxon>
        <taxon>Spiruromorpha</taxon>
        <taxon>Filarioidea</taxon>
        <taxon>Onchocercidae</taxon>
        <taxon>Wuchereria</taxon>
    </lineage>
</organism>
<evidence type="ECO:0000313" key="1">
    <source>
        <dbReference type="EMBL" id="VDM12871.1"/>
    </source>
</evidence>
<keyword evidence="2" id="KW-1185">Reference proteome</keyword>
<protein>
    <submittedName>
        <fullName evidence="1">Uncharacterized protein</fullName>
    </submittedName>
</protein>
<dbReference type="InParanoid" id="A0A3P7DSB0"/>
<proteinExistence type="predicted"/>
<gene>
    <name evidence="1" type="ORF">WBA_LOCUS6257</name>
</gene>
<accession>A0A3P7DSB0</accession>
<evidence type="ECO:0000313" key="2">
    <source>
        <dbReference type="Proteomes" id="UP000270924"/>
    </source>
</evidence>
<name>A0A3P7DSB0_WUCBA</name>
<dbReference type="Proteomes" id="UP000270924">
    <property type="component" value="Unassembled WGS sequence"/>
</dbReference>